<accession>A0A926DJA6</accession>
<name>A0A926DJA6_9FIRM</name>
<dbReference type="EMBL" id="JACRSS010000001">
    <property type="protein sequence ID" value="MBC8538304.1"/>
    <property type="molecule type" value="Genomic_DNA"/>
</dbReference>
<dbReference type="RefSeq" id="WP_249280060.1">
    <property type="nucleotide sequence ID" value="NZ_JACRSS010000001.1"/>
</dbReference>
<dbReference type="GO" id="GO:0022857">
    <property type="term" value="F:transmembrane transporter activity"/>
    <property type="evidence" value="ECO:0007669"/>
    <property type="project" value="InterPro"/>
</dbReference>
<evidence type="ECO:0000256" key="3">
    <source>
        <dbReference type="ARBA" id="ARBA00022692"/>
    </source>
</evidence>
<evidence type="ECO:0000256" key="2">
    <source>
        <dbReference type="ARBA" id="ARBA00022475"/>
    </source>
</evidence>
<keyword evidence="3 6" id="KW-0812">Transmembrane</keyword>
<keyword evidence="5 6" id="KW-0472">Membrane</keyword>
<feature type="transmembrane region" description="Helical" evidence="6">
    <location>
        <begin position="233"/>
        <end position="252"/>
    </location>
</feature>
<evidence type="ECO:0000256" key="1">
    <source>
        <dbReference type="ARBA" id="ARBA00004651"/>
    </source>
</evidence>
<dbReference type="GO" id="GO:0005886">
    <property type="term" value="C:plasma membrane"/>
    <property type="evidence" value="ECO:0007669"/>
    <property type="project" value="UniProtKB-SubCell"/>
</dbReference>
<organism evidence="7 8">
    <name type="scientific">Guopingia tenuis</name>
    <dbReference type="NCBI Taxonomy" id="2763656"/>
    <lineage>
        <taxon>Bacteria</taxon>
        <taxon>Bacillati</taxon>
        <taxon>Bacillota</taxon>
        <taxon>Clostridia</taxon>
        <taxon>Christensenellales</taxon>
        <taxon>Christensenellaceae</taxon>
        <taxon>Guopingia</taxon>
    </lineage>
</organism>
<evidence type="ECO:0000256" key="5">
    <source>
        <dbReference type="ARBA" id="ARBA00023136"/>
    </source>
</evidence>
<evidence type="ECO:0000313" key="8">
    <source>
        <dbReference type="Proteomes" id="UP000617951"/>
    </source>
</evidence>
<dbReference type="Pfam" id="PF02653">
    <property type="entry name" value="BPD_transp_2"/>
    <property type="match status" value="1"/>
</dbReference>
<feature type="transmembrane region" description="Helical" evidence="6">
    <location>
        <begin position="309"/>
        <end position="328"/>
    </location>
</feature>
<feature type="transmembrane region" description="Helical" evidence="6">
    <location>
        <begin position="51"/>
        <end position="71"/>
    </location>
</feature>
<comment type="caution">
    <text evidence="7">The sequence shown here is derived from an EMBL/GenBank/DDBJ whole genome shotgun (WGS) entry which is preliminary data.</text>
</comment>
<reference evidence="7" key="1">
    <citation type="submission" date="2020-08" db="EMBL/GenBank/DDBJ databases">
        <title>Genome public.</title>
        <authorList>
            <person name="Liu C."/>
            <person name="Sun Q."/>
        </authorList>
    </citation>
    <scope>NUCLEOTIDE SEQUENCE</scope>
    <source>
        <strain evidence="7">NSJ-63</strain>
    </source>
</reference>
<dbReference type="Proteomes" id="UP000617951">
    <property type="component" value="Unassembled WGS sequence"/>
</dbReference>
<gene>
    <name evidence="7" type="ORF">H8693_05085</name>
</gene>
<dbReference type="PANTHER" id="PTHR32196:SF72">
    <property type="entry name" value="RIBOSE IMPORT PERMEASE PROTEIN RBSC"/>
    <property type="match status" value="1"/>
</dbReference>
<keyword evidence="2" id="KW-1003">Cell membrane</keyword>
<protein>
    <submittedName>
        <fullName evidence="7">ABC transporter permease</fullName>
    </submittedName>
</protein>
<dbReference type="PANTHER" id="PTHR32196">
    <property type="entry name" value="ABC TRANSPORTER PERMEASE PROTEIN YPHD-RELATED-RELATED"/>
    <property type="match status" value="1"/>
</dbReference>
<feature type="transmembrane region" description="Helical" evidence="6">
    <location>
        <begin position="178"/>
        <end position="199"/>
    </location>
</feature>
<evidence type="ECO:0000256" key="4">
    <source>
        <dbReference type="ARBA" id="ARBA00022989"/>
    </source>
</evidence>
<keyword evidence="4 6" id="KW-1133">Transmembrane helix</keyword>
<comment type="subcellular location">
    <subcellularLocation>
        <location evidence="1">Cell membrane</location>
        <topology evidence="1">Multi-pass membrane protein</topology>
    </subcellularLocation>
</comment>
<keyword evidence="8" id="KW-1185">Reference proteome</keyword>
<dbReference type="CDD" id="cd06579">
    <property type="entry name" value="TM_PBP1_transp_AraH_like"/>
    <property type="match status" value="1"/>
</dbReference>
<dbReference type="AlphaFoldDB" id="A0A926DJA6"/>
<evidence type="ECO:0000313" key="7">
    <source>
        <dbReference type="EMBL" id="MBC8538304.1"/>
    </source>
</evidence>
<feature type="transmembrane region" description="Helical" evidence="6">
    <location>
        <begin position="107"/>
        <end position="130"/>
    </location>
</feature>
<evidence type="ECO:0000256" key="6">
    <source>
        <dbReference type="SAM" id="Phobius"/>
    </source>
</evidence>
<proteinExistence type="predicted"/>
<feature type="transmembrane region" description="Helical" evidence="6">
    <location>
        <begin position="20"/>
        <end position="39"/>
    </location>
</feature>
<sequence>MSENKSQTGFAVKAKRFFSGIGLILLILIALFVIFSVTSDSFMTSSGMYNLARATAINGICALGMTCAIIVGGIDLSIGSVAGLSSVIIAYMTSTQFWETPILASEMWWIAALIAIVMGAANGLLIGWLVNDGNLPPFIASVGMQIVLRSATQLLCRASNLSHISQAYKDFFSKDSDIFGIPLMAIVWVVIIVITYIILRHTRFGRNIYAVGSNAETARLNGISLRRTRCGTWMYSGILAAIAGILLGARIGSGSPTAGKGFETDAIAASVIGGASMSGGEGSVLGTVIGSIIIQTIRNGGNALAWNSFLLEIIVGVLIIACVLLDTINKKNS</sequence>
<dbReference type="InterPro" id="IPR001851">
    <property type="entry name" value="ABC_transp_permease"/>
</dbReference>